<dbReference type="Gene3D" id="3.30.70.120">
    <property type="match status" value="1"/>
</dbReference>
<dbReference type="RefSeq" id="WP_160795628.1">
    <property type="nucleotide sequence ID" value="NZ_WSSB01000004.1"/>
</dbReference>
<reference evidence="1 2" key="1">
    <citation type="submission" date="2019-12" db="EMBL/GenBank/DDBJ databases">
        <title>Neisseriaceae gen. nov. sp. Genome sequencing and assembly.</title>
        <authorList>
            <person name="Liu Z."/>
            <person name="Li A."/>
        </authorList>
    </citation>
    <scope>NUCLEOTIDE SEQUENCE [LARGE SCALE GENOMIC DNA]</scope>
    <source>
        <strain evidence="1 2">B2N2-7</strain>
    </source>
</reference>
<dbReference type="InterPro" id="IPR015867">
    <property type="entry name" value="N-reg_PII/ATP_PRibTrfase_C"/>
</dbReference>
<dbReference type="Proteomes" id="UP000467214">
    <property type="component" value="Unassembled WGS sequence"/>
</dbReference>
<dbReference type="Pfam" id="PF00543">
    <property type="entry name" value="P-II"/>
    <property type="match status" value="1"/>
</dbReference>
<dbReference type="AlphaFoldDB" id="A0A845BIF7"/>
<evidence type="ECO:0000313" key="1">
    <source>
        <dbReference type="EMBL" id="MXR36537.1"/>
    </source>
</evidence>
<name>A0A845BIF7_9NEIS</name>
<accession>A0A845BIF7</accession>
<sequence>MDYHPKKLLTIVCEAVLEAPLTRDIQRLGAQGYTVIDARGGGHYGVKRAAWSFDRNIRVEVICDAEVADAIATHVAACYAPDYGLVLYVGDVGVMRPGLF</sequence>
<dbReference type="GO" id="GO:0006808">
    <property type="term" value="P:regulation of nitrogen utilization"/>
    <property type="evidence" value="ECO:0007669"/>
    <property type="project" value="InterPro"/>
</dbReference>
<dbReference type="InterPro" id="IPR011322">
    <property type="entry name" value="N-reg_PII-like_a/b"/>
</dbReference>
<protein>
    <submittedName>
        <fullName evidence="1">Transcriptional regulator</fullName>
    </submittedName>
</protein>
<organism evidence="1 2">
    <name type="scientific">Craterilacuibacter sinensis</name>
    <dbReference type="NCBI Taxonomy" id="2686017"/>
    <lineage>
        <taxon>Bacteria</taxon>
        <taxon>Pseudomonadati</taxon>
        <taxon>Pseudomonadota</taxon>
        <taxon>Betaproteobacteria</taxon>
        <taxon>Neisseriales</taxon>
        <taxon>Neisseriaceae</taxon>
        <taxon>Craterilacuibacter</taxon>
    </lineage>
</organism>
<keyword evidence="2" id="KW-1185">Reference proteome</keyword>
<dbReference type="SUPFAM" id="SSF54913">
    <property type="entry name" value="GlnB-like"/>
    <property type="match status" value="1"/>
</dbReference>
<proteinExistence type="predicted"/>
<evidence type="ECO:0000313" key="2">
    <source>
        <dbReference type="Proteomes" id="UP000467214"/>
    </source>
</evidence>
<comment type="caution">
    <text evidence="1">The sequence shown here is derived from an EMBL/GenBank/DDBJ whole genome shotgun (WGS) entry which is preliminary data.</text>
</comment>
<dbReference type="GO" id="GO:0030234">
    <property type="term" value="F:enzyme regulator activity"/>
    <property type="evidence" value="ECO:0007669"/>
    <property type="project" value="InterPro"/>
</dbReference>
<dbReference type="InterPro" id="IPR002187">
    <property type="entry name" value="N-reg_PII"/>
</dbReference>
<dbReference type="EMBL" id="WSSB01000004">
    <property type="protein sequence ID" value="MXR36537.1"/>
    <property type="molecule type" value="Genomic_DNA"/>
</dbReference>
<gene>
    <name evidence="1" type="ORF">GQF02_06050</name>
</gene>